<dbReference type="Pfam" id="PF04179">
    <property type="entry name" value="Init_tRNA_PT"/>
    <property type="match status" value="1"/>
</dbReference>
<feature type="domain" description="Rit1 N-terminal" evidence="2">
    <location>
        <begin position="25"/>
        <end position="288"/>
    </location>
</feature>
<dbReference type="InterPro" id="IPR007306">
    <property type="entry name" value="Rit1"/>
</dbReference>
<gene>
    <name evidence="3" type="ORF">BJ322DRAFT_1047449</name>
</gene>
<proteinExistence type="predicted"/>
<dbReference type="OrthoDB" id="45256at2759"/>
<keyword evidence="3" id="KW-0808">Transferase</keyword>
<reference evidence="3" key="1">
    <citation type="journal article" date="2020" name="Nat. Commun.">
        <title>Large-scale genome sequencing of mycorrhizal fungi provides insights into the early evolution of symbiotic traits.</title>
        <authorList>
            <person name="Miyauchi S."/>
            <person name="Kiss E."/>
            <person name="Kuo A."/>
            <person name="Drula E."/>
            <person name="Kohler A."/>
            <person name="Sanchez-Garcia M."/>
            <person name="Morin E."/>
            <person name="Andreopoulos B."/>
            <person name="Barry K.W."/>
            <person name="Bonito G."/>
            <person name="Buee M."/>
            <person name="Carver A."/>
            <person name="Chen C."/>
            <person name="Cichocki N."/>
            <person name="Clum A."/>
            <person name="Culley D."/>
            <person name="Crous P.W."/>
            <person name="Fauchery L."/>
            <person name="Girlanda M."/>
            <person name="Hayes R.D."/>
            <person name="Keri Z."/>
            <person name="LaButti K."/>
            <person name="Lipzen A."/>
            <person name="Lombard V."/>
            <person name="Magnuson J."/>
            <person name="Maillard F."/>
            <person name="Murat C."/>
            <person name="Nolan M."/>
            <person name="Ohm R.A."/>
            <person name="Pangilinan J."/>
            <person name="Pereira M.F."/>
            <person name="Perotto S."/>
            <person name="Peter M."/>
            <person name="Pfister S."/>
            <person name="Riley R."/>
            <person name="Sitrit Y."/>
            <person name="Stielow J.B."/>
            <person name="Szollosi G."/>
            <person name="Zifcakova L."/>
            <person name="Stursova M."/>
            <person name="Spatafora J.W."/>
            <person name="Tedersoo L."/>
            <person name="Vaario L.M."/>
            <person name="Yamada A."/>
            <person name="Yan M."/>
            <person name="Wang P."/>
            <person name="Xu J."/>
            <person name="Bruns T."/>
            <person name="Baldrian P."/>
            <person name="Vilgalys R."/>
            <person name="Dunand C."/>
            <person name="Henrissat B."/>
            <person name="Grigoriev I.V."/>
            <person name="Hibbett D."/>
            <person name="Nagy L.G."/>
            <person name="Martin F.M."/>
        </authorList>
    </citation>
    <scope>NUCLEOTIDE SEQUENCE</scope>
    <source>
        <strain evidence="3">UH-Tt-Lm1</strain>
    </source>
</reference>
<dbReference type="GO" id="GO:0005737">
    <property type="term" value="C:cytoplasm"/>
    <property type="evidence" value="ECO:0007669"/>
    <property type="project" value="TreeGrafter"/>
</dbReference>
<reference evidence="3" key="2">
    <citation type="submission" date="2020-11" db="EMBL/GenBank/DDBJ databases">
        <authorList>
            <consortium name="DOE Joint Genome Institute"/>
            <person name="Kuo A."/>
            <person name="Miyauchi S."/>
            <person name="Kiss E."/>
            <person name="Drula E."/>
            <person name="Kohler A."/>
            <person name="Sanchez-Garcia M."/>
            <person name="Andreopoulos B."/>
            <person name="Barry K.W."/>
            <person name="Bonito G."/>
            <person name="Buee M."/>
            <person name="Carver A."/>
            <person name="Chen C."/>
            <person name="Cichocki N."/>
            <person name="Clum A."/>
            <person name="Culley D."/>
            <person name="Crous P.W."/>
            <person name="Fauchery L."/>
            <person name="Girlanda M."/>
            <person name="Hayes R."/>
            <person name="Keri Z."/>
            <person name="Labutti K."/>
            <person name="Lipzen A."/>
            <person name="Lombard V."/>
            <person name="Magnuson J."/>
            <person name="Maillard F."/>
            <person name="Morin E."/>
            <person name="Murat C."/>
            <person name="Nolan M."/>
            <person name="Ohm R."/>
            <person name="Pangilinan J."/>
            <person name="Pereira M."/>
            <person name="Perotto S."/>
            <person name="Peter M."/>
            <person name="Riley R."/>
            <person name="Sitrit Y."/>
            <person name="Stielow B."/>
            <person name="Szollosi G."/>
            <person name="Zifcakova L."/>
            <person name="Stursova M."/>
            <person name="Spatafora J.W."/>
            <person name="Tedersoo L."/>
            <person name="Vaario L.-M."/>
            <person name="Yamada A."/>
            <person name="Yan M."/>
            <person name="Wang P."/>
            <person name="Xu J."/>
            <person name="Bruns T."/>
            <person name="Baldrian P."/>
            <person name="Vilgalys R."/>
            <person name="Henrissat B."/>
            <person name="Grigoriev I.V."/>
            <person name="Hibbett D."/>
            <person name="Nagy L.G."/>
            <person name="Martin F.M."/>
        </authorList>
    </citation>
    <scope>NUCLEOTIDE SEQUENCE</scope>
    <source>
        <strain evidence="3">UH-Tt-Lm1</strain>
    </source>
</reference>
<dbReference type="Proteomes" id="UP000736335">
    <property type="component" value="Unassembled WGS sequence"/>
</dbReference>
<dbReference type="InterPro" id="IPR033421">
    <property type="entry name" value="Rit1_DUSP-like"/>
</dbReference>
<sequence>MIEIAHASHKNMSITLYDKKGLAEIRKESLDIYNRIHSIAEDALFVEQVAEQYDGYPIIPNLRCGAWYVSPGLGAGRFAYFKSTDGHFNNWSFNLRRPNVHLLPIIAGNPGIIIVDSTRAGKRMPDALSKTIPIWCAVMNKAIAKKFPSAIPHDWETNLFTPPASVSRQEHCQIEKRIEEWAEALAESEYELPLLAKPVRPIWVDQSTTVLPTFSGSQGFTPLICLSASKQIEDGLERREHGFTYVQGSGDDHELWGRGLNPDIFWSSRSTLLATARGDLESVIDGLIDRHASREGKLADPCWTSTLKPVHAISGRLLLAVASELPDSSPPPASATFKCVSRRLAFVLISSHTHGHTVEVDGDLPYHHTLRMSLPASVSAHSNFLLYNILPRAIPFIRKHLIAGENVCVACPTGKDVGPGVIVAALSLFFGDDGDPRYGGDTDNKGGTAWKASTSSRLKAFLGPKIDKATIRKRLQWIISSNPSVNPSRNTLKRVNEFLMSHLHHPHYASPSSASHLLVSNAQARGWTLNPASVQKISMRNCASIPSLYVEGTIRYSPPFIVTSGVTTPEIASE</sequence>
<dbReference type="InterPro" id="IPR033449">
    <property type="entry name" value="Rit1_N"/>
</dbReference>
<protein>
    <submittedName>
        <fullName evidence="3">Initiator tRNA phosphoribosyl transferase</fullName>
    </submittedName>
</protein>
<evidence type="ECO:0000259" key="1">
    <source>
        <dbReference type="Pfam" id="PF04179"/>
    </source>
</evidence>
<organism evidence="3 4">
    <name type="scientific">Thelephora terrestris</name>
    <dbReference type="NCBI Taxonomy" id="56493"/>
    <lineage>
        <taxon>Eukaryota</taxon>
        <taxon>Fungi</taxon>
        <taxon>Dikarya</taxon>
        <taxon>Basidiomycota</taxon>
        <taxon>Agaricomycotina</taxon>
        <taxon>Agaricomycetes</taxon>
        <taxon>Thelephorales</taxon>
        <taxon>Thelephoraceae</taxon>
        <taxon>Thelephora</taxon>
    </lineage>
</organism>
<dbReference type="PANTHER" id="PTHR31811:SF0">
    <property type="entry name" value="TRNA A64-2'-O-RIBOSYLPHOSPHATE TRANSFERASE"/>
    <property type="match status" value="1"/>
</dbReference>
<dbReference type="EMBL" id="WIUZ02000004">
    <property type="protein sequence ID" value="KAF9788173.1"/>
    <property type="molecule type" value="Genomic_DNA"/>
</dbReference>
<dbReference type="PANTHER" id="PTHR31811">
    <property type="entry name" value="TRNA A64-2'-O-RIBOSYLPHOSPHATE TRANSFERASE"/>
    <property type="match status" value="1"/>
</dbReference>
<evidence type="ECO:0000259" key="2">
    <source>
        <dbReference type="Pfam" id="PF17184"/>
    </source>
</evidence>
<dbReference type="PIRSF" id="PIRSF007747">
    <property type="entry name" value="Ribosyl_Ptfrase"/>
    <property type="match status" value="1"/>
</dbReference>
<name>A0A9P6HIT1_9AGAM</name>
<dbReference type="GO" id="GO:0019988">
    <property type="term" value="P:charged-tRNA amino acid modification"/>
    <property type="evidence" value="ECO:0007669"/>
    <property type="project" value="InterPro"/>
</dbReference>
<dbReference type="Pfam" id="PF17184">
    <property type="entry name" value="Rit1_C"/>
    <property type="match status" value="1"/>
</dbReference>
<feature type="domain" description="Rit1 DUSP-like" evidence="1">
    <location>
        <begin position="380"/>
        <end position="499"/>
    </location>
</feature>
<comment type="caution">
    <text evidence="3">The sequence shown here is derived from an EMBL/GenBank/DDBJ whole genome shotgun (WGS) entry which is preliminary data.</text>
</comment>
<keyword evidence="4" id="KW-1185">Reference proteome</keyword>
<evidence type="ECO:0000313" key="3">
    <source>
        <dbReference type="EMBL" id="KAF9788173.1"/>
    </source>
</evidence>
<accession>A0A9P6HIT1</accession>
<dbReference type="GO" id="GO:0043399">
    <property type="term" value="F:tRNA adenosine(64)-2'-O-ribosylphosphate transferase activity"/>
    <property type="evidence" value="ECO:0007669"/>
    <property type="project" value="InterPro"/>
</dbReference>
<dbReference type="AlphaFoldDB" id="A0A9P6HIT1"/>
<evidence type="ECO:0000313" key="4">
    <source>
        <dbReference type="Proteomes" id="UP000736335"/>
    </source>
</evidence>